<proteinExistence type="predicted"/>
<feature type="domain" description="PARP catalytic" evidence="2">
    <location>
        <begin position="1"/>
        <end position="157"/>
    </location>
</feature>
<dbReference type="GO" id="GO:1990404">
    <property type="term" value="F:NAD+-protein mono-ADP-ribosyltransferase activity"/>
    <property type="evidence" value="ECO:0007669"/>
    <property type="project" value="TreeGrafter"/>
</dbReference>
<name>R7VBB4_CAPTE</name>
<evidence type="ECO:0000256" key="1">
    <source>
        <dbReference type="RuleBase" id="RU362114"/>
    </source>
</evidence>
<evidence type="ECO:0000313" key="5">
    <source>
        <dbReference type="Proteomes" id="UP000014760"/>
    </source>
</evidence>
<dbReference type="HOGENOM" id="CLU_014825_3_0_1"/>
<sequence>MHPHYQVRKVCRIQNEELWEAFSLKKKWMQKDLTDVNEKLLFHGTRKENVDAIAQQGFDWRISGSSVGTKFGKGSYFARDASYSNNYTDSRQLFLVRVLVGDSVQGYPNYVKPPTKSSPGGKAYNSCVNDSSNPSIYVIFERAQTYPEYLINYTKNS</sequence>
<keyword evidence="1" id="KW-0520">NAD</keyword>
<dbReference type="GO" id="GO:0003950">
    <property type="term" value="F:NAD+ poly-ADP-ribosyltransferase activity"/>
    <property type="evidence" value="ECO:0007669"/>
    <property type="project" value="UniProtKB-UniRule"/>
</dbReference>
<dbReference type="Proteomes" id="UP000014760">
    <property type="component" value="Unassembled WGS sequence"/>
</dbReference>
<evidence type="ECO:0000313" key="3">
    <source>
        <dbReference type="EMBL" id="ELU13601.1"/>
    </source>
</evidence>
<reference evidence="5" key="1">
    <citation type="submission" date="2012-12" db="EMBL/GenBank/DDBJ databases">
        <authorList>
            <person name="Hellsten U."/>
            <person name="Grimwood J."/>
            <person name="Chapman J.A."/>
            <person name="Shapiro H."/>
            <person name="Aerts A."/>
            <person name="Otillar R.P."/>
            <person name="Terry A.Y."/>
            <person name="Boore J.L."/>
            <person name="Simakov O."/>
            <person name="Marletaz F."/>
            <person name="Cho S.-J."/>
            <person name="Edsinger-Gonzales E."/>
            <person name="Havlak P."/>
            <person name="Kuo D.-H."/>
            <person name="Larsson T."/>
            <person name="Lv J."/>
            <person name="Arendt D."/>
            <person name="Savage R."/>
            <person name="Osoegawa K."/>
            <person name="de Jong P."/>
            <person name="Lindberg D.R."/>
            <person name="Seaver E.C."/>
            <person name="Weisblat D.A."/>
            <person name="Putnam N.H."/>
            <person name="Grigoriev I.V."/>
            <person name="Rokhsar D.S."/>
        </authorList>
    </citation>
    <scope>NUCLEOTIDE SEQUENCE</scope>
    <source>
        <strain evidence="5">I ESC-2004</strain>
    </source>
</reference>
<dbReference type="EnsemblMetazoa" id="CapteT185544">
    <property type="protein sequence ID" value="CapteP185544"/>
    <property type="gene ID" value="CapteG185544"/>
</dbReference>
<dbReference type="Gene3D" id="3.90.228.10">
    <property type="match status" value="1"/>
</dbReference>
<gene>
    <name evidence="3" type="ORF">CAPTEDRAFT_185544</name>
</gene>
<keyword evidence="1" id="KW-0808">Transferase</keyword>
<keyword evidence="1" id="KW-0328">Glycosyltransferase</keyword>
<reference evidence="3 5" key="2">
    <citation type="journal article" date="2013" name="Nature">
        <title>Insights into bilaterian evolution from three spiralian genomes.</title>
        <authorList>
            <person name="Simakov O."/>
            <person name="Marletaz F."/>
            <person name="Cho S.J."/>
            <person name="Edsinger-Gonzales E."/>
            <person name="Havlak P."/>
            <person name="Hellsten U."/>
            <person name="Kuo D.H."/>
            <person name="Larsson T."/>
            <person name="Lv J."/>
            <person name="Arendt D."/>
            <person name="Savage R."/>
            <person name="Osoegawa K."/>
            <person name="de Jong P."/>
            <person name="Grimwood J."/>
            <person name="Chapman J.A."/>
            <person name="Shapiro H."/>
            <person name="Aerts A."/>
            <person name="Otillar R.P."/>
            <person name="Terry A.Y."/>
            <person name="Boore J.L."/>
            <person name="Grigoriev I.V."/>
            <person name="Lindberg D.R."/>
            <person name="Seaver E.C."/>
            <person name="Weisblat D.A."/>
            <person name="Putnam N.H."/>
            <person name="Rokhsar D.S."/>
        </authorList>
    </citation>
    <scope>NUCLEOTIDE SEQUENCE</scope>
    <source>
        <strain evidence="3 5">I ESC-2004</strain>
    </source>
</reference>
<dbReference type="OrthoDB" id="438889at2759"/>
<dbReference type="PANTHER" id="PTHR45740">
    <property type="entry name" value="POLY [ADP-RIBOSE] POLYMERASE"/>
    <property type="match status" value="1"/>
</dbReference>
<dbReference type="OMA" id="WESATHE"/>
<dbReference type="InterPro" id="IPR051712">
    <property type="entry name" value="ARTD-AVP"/>
</dbReference>
<dbReference type="AlphaFoldDB" id="R7VBB4"/>
<dbReference type="EMBL" id="KB295069">
    <property type="protein sequence ID" value="ELU13601.1"/>
    <property type="molecule type" value="Genomic_DNA"/>
</dbReference>
<organism evidence="3">
    <name type="scientific">Capitella teleta</name>
    <name type="common">Polychaete worm</name>
    <dbReference type="NCBI Taxonomy" id="283909"/>
    <lineage>
        <taxon>Eukaryota</taxon>
        <taxon>Metazoa</taxon>
        <taxon>Spiralia</taxon>
        <taxon>Lophotrochozoa</taxon>
        <taxon>Annelida</taxon>
        <taxon>Polychaeta</taxon>
        <taxon>Sedentaria</taxon>
        <taxon>Scolecida</taxon>
        <taxon>Capitellidae</taxon>
        <taxon>Capitella</taxon>
    </lineage>
</organism>
<dbReference type="EMBL" id="AMQN01018907">
    <property type="status" value="NOT_ANNOTATED_CDS"/>
    <property type="molecule type" value="Genomic_DNA"/>
</dbReference>
<dbReference type="PROSITE" id="PS51059">
    <property type="entry name" value="PARP_CATALYTIC"/>
    <property type="match status" value="1"/>
</dbReference>
<dbReference type="GO" id="GO:0005634">
    <property type="term" value="C:nucleus"/>
    <property type="evidence" value="ECO:0007669"/>
    <property type="project" value="TreeGrafter"/>
</dbReference>
<dbReference type="Pfam" id="PF00644">
    <property type="entry name" value="PARP"/>
    <property type="match status" value="1"/>
</dbReference>
<accession>R7VBB4</accession>
<dbReference type="SUPFAM" id="SSF56399">
    <property type="entry name" value="ADP-ribosylation"/>
    <property type="match status" value="1"/>
</dbReference>
<dbReference type="STRING" id="283909.R7VBB4"/>
<evidence type="ECO:0000313" key="4">
    <source>
        <dbReference type="EnsemblMetazoa" id="CapteP185544"/>
    </source>
</evidence>
<reference evidence="4" key="3">
    <citation type="submission" date="2015-06" db="UniProtKB">
        <authorList>
            <consortium name="EnsemblMetazoa"/>
        </authorList>
    </citation>
    <scope>IDENTIFICATION</scope>
</reference>
<dbReference type="InterPro" id="IPR012317">
    <property type="entry name" value="Poly(ADP-ribose)pol_cat_dom"/>
</dbReference>
<keyword evidence="5" id="KW-1185">Reference proteome</keyword>
<dbReference type="EC" id="2.4.2.-" evidence="1"/>
<protein>
    <recommendedName>
        <fullName evidence="1">Poly [ADP-ribose] polymerase</fullName>
        <shortName evidence="1">PARP</shortName>
        <ecNumber evidence="1">2.4.2.-</ecNumber>
    </recommendedName>
</protein>
<dbReference type="CDD" id="cd01439">
    <property type="entry name" value="TCCD_inducible_PARP_like"/>
    <property type="match status" value="1"/>
</dbReference>
<dbReference type="PANTHER" id="PTHR45740:SF2">
    <property type="entry name" value="POLY [ADP-RIBOSE] POLYMERASE"/>
    <property type="match status" value="1"/>
</dbReference>
<evidence type="ECO:0000259" key="2">
    <source>
        <dbReference type="PROSITE" id="PS51059"/>
    </source>
</evidence>